<evidence type="ECO:0000256" key="1">
    <source>
        <dbReference type="ARBA" id="ARBA00000971"/>
    </source>
</evidence>
<keyword evidence="8" id="KW-1185">Reference proteome</keyword>
<dbReference type="PANTHER" id="PTHR43629:SF3">
    <property type="entry name" value="PEPTIDYL-PROLYL CIS-TRANS ISOMERASE C"/>
    <property type="match status" value="1"/>
</dbReference>
<keyword evidence="4 5" id="KW-0413">Isomerase</keyword>
<dbReference type="EMBL" id="FMYK01000005">
    <property type="protein sequence ID" value="SDC41129.1"/>
    <property type="molecule type" value="Genomic_DNA"/>
</dbReference>
<sequence length="96" mass="10754">MKTAIVRHILVKDKVLAEQLKQKILAGADFAKIAKQHSTCNSAKRGGELGEVKKGQLVPVIDKLVFSAEERKLHGPIKSQFGFHLVEIKFRMDGFR</sequence>
<dbReference type="Proteomes" id="UP000242317">
    <property type="component" value="Unassembled WGS sequence"/>
</dbReference>
<accession>A0A1G6LCX9</accession>
<comment type="catalytic activity">
    <reaction evidence="1">
        <text>[protein]-peptidylproline (omega=180) = [protein]-peptidylproline (omega=0)</text>
        <dbReference type="Rhea" id="RHEA:16237"/>
        <dbReference type="Rhea" id="RHEA-COMP:10747"/>
        <dbReference type="Rhea" id="RHEA-COMP:10748"/>
        <dbReference type="ChEBI" id="CHEBI:83833"/>
        <dbReference type="ChEBI" id="CHEBI:83834"/>
        <dbReference type="EC" id="5.2.1.8"/>
    </reaction>
</comment>
<evidence type="ECO:0000313" key="7">
    <source>
        <dbReference type="EMBL" id="SDC41129.1"/>
    </source>
</evidence>
<evidence type="ECO:0000256" key="2">
    <source>
        <dbReference type="ARBA" id="ARBA00013194"/>
    </source>
</evidence>
<organism evidence="7 8">
    <name type="scientific">Acinetobacter marinus</name>
    <dbReference type="NCBI Taxonomy" id="281375"/>
    <lineage>
        <taxon>Bacteria</taxon>
        <taxon>Pseudomonadati</taxon>
        <taxon>Pseudomonadota</taxon>
        <taxon>Gammaproteobacteria</taxon>
        <taxon>Moraxellales</taxon>
        <taxon>Moraxellaceae</taxon>
        <taxon>Acinetobacter</taxon>
    </lineage>
</organism>
<feature type="domain" description="PpiC" evidence="6">
    <location>
        <begin position="1"/>
        <end position="90"/>
    </location>
</feature>
<name>A0A1G6LCX9_9GAMM</name>
<gene>
    <name evidence="7" type="ORF">SAMN05421749_10524</name>
</gene>
<dbReference type="GO" id="GO:0003755">
    <property type="term" value="F:peptidyl-prolyl cis-trans isomerase activity"/>
    <property type="evidence" value="ECO:0007669"/>
    <property type="project" value="UniProtKB-KW"/>
</dbReference>
<dbReference type="OrthoDB" id="14196at2"/>
<protein>
    <recommendedName>
        <fullName evidence="2">peptidylprolyl isomerase</fullName>
        <ecNumber evidence="2">5.2.1.8</ecNumber>
    </recommendedName>
</protein>
<evidence type="ECO:0000313" key="8">
    <source>
        <dbReference type="Proteomes" id="UP000242317"/>
    </source>
</evidence>
<proteinExistence type="predicted"/>
<dbReference type="EC" id="5.2.1.8" evidence="2"/>
<evidence type="ECO:0000256" key="5">
    <source>
        <dbReference type="PROSITE-ProRule" id="PRU00278"/>
    </source>
</evidence>
<dbReference type="PANTHER" id="PTHR43629">
    <property type="entry name" value="PEPTIDYL-PROLYL CIS-TRANS ISOMERASE"/>
    <property type="match status" value="1"/>
</dbReference>
<evidence type="ECO:0000256" key="3">
    <source>
        <dbReference type="ARBA" id="ARBA00023110"/>
    </source>
</evidence>
<dbReference type="SUPFAM" id="SSF54534">
    <property type="entry name" value="FKBP-like"/>
    <property type="match status" value="1"/>
</dbReference>
<dbReference type="InterPro" id="IPR046357">
    <property type="entry name" value="PPIase_dom_sf"/>
</dbReference>
<keyword evidence="3 5" id="KW-0697">Rotamase</keyword>
<evidence type="ECO:0000259" key="6">
    <source>
        <dbReference type="PROSITE" id="PS50198"/>
    </source>
</evidence>
<dbReference type="Pfam" id="PF00639">
    <property type="entry name" value="Rotamase"/>
    <property type="match status" value="1"/>
</dbReference>
<dbReference type="InterPro" id="IPR052204">
    <property type="entry name" value="PpiC/parvulin_rotamase"/>
</dbReference>
<dbReference type="Gene3D" id="3.10.50.40">
    <property type="match status" value="1"/>
</dbReference>
<dbReference type="RefSeq" id="WP_092619665.1">
    <property type="nucleotide sequence ID" value="NZ_FMYK01000005.1"/>
</dbReference>
<dbReference type="InterPro" id="IPR000297">
    <property type="entry name" value="PPIase_PpiC"/>
</dbReference>
<dbReference type="AlphaFoldDB" id="A0A1G6LCX9"/>
<dbReference type="PROSITE" id="PS50198">
    <property type="entry name" value="PPIC_PPIASE_2"/>
    <property type="match status" value="1"/>
</dbReference>
<evidence type="ECO:0000256" key="4">
    <source>
        <dbReference type="ARBA" id="ARBA00023235"/>
    </source>
</evidence>
<reference evidence="8" key="1">
    <citation type="submission" date="2016-09" db="EMBL/GenBank/DDBJ databases">
        <authorList>
            <person name="Varghese N."/>
            <person name="Submissions S."/>
        </authorList>
    </citation>
    <scope>NUCLEOTIDE SEQUENCE [LARGE SCALE GENOMIC DNA]</scope>
    <source>
        <strain evidence="8">ANC 3699</strain>
    </source>
</reference>